<name>A0AAE3V9H3_9FIRM</name>
<dbReference type="AlphaFoldDB" id="A0AAE3V9H3"/>
<accession>A0AAE3V9H3</accession>
<keyword evidence="2" id="KW-1185">Reference proteome</keyword>
<dbReference type="Proteomes" id="UP001241537">
    <property type="component" value="Unassembled WGS sequence"/>
</dbReference>
<dbReference type="Pfam" id="PF11187">
    <property type="entry name" value="Mbeg1-like"/>
    <property type="match status" value="1"/>
</dbReference>
<dbReference type="SUPFAM" id="SSF53474">
    <property type="entry name" value="alpha/beta-Hydrolases"/>
    <property type="match status" value="1"/>
</dbReference>
<organism evidence="1 2">
    <name type="scientific">Moryella indoligenes</name>
    <dbReference type="NCBI Taxonomy" id="371674"/>
    <lineage>
        <taxon>Bacteria</taxon>
        <taxon>Bacillati</taxon>
        <taxon>Bacillota</taxon>
        <taxon>Clostridia</taxon>
        <taxon>Lachnospirales</taxon>
        <taxon>Lachnospiraceae</taxon>
        <taxon>Moryella</taxon>
    </lineage>
</organism>
<comment type="caution">
    <text evidence="1">The sequence shown here is derived from an EMBL/GenBank/DDBJ whole genome shotgun (WGS) entry which is preliminary data.</text>
</comment>
<reference evidence="1" key="1">
    <citation type="submission" date="2023-07" db="EMBL/GenBank/DDBJ databases">
        <title>Genomic Encyclopedia of Type Strains, Phase IV (KMG-IV): sequencing the most valuable type-strain genomes for metagenomic binning, comparative biology and taxonomic classification.</title>
        <authorList>
            <person name="Goeker M."/>
        </authorList>
    </citation>
    <scope>NUCLEOTIDE SEQUENCE</scope>
    <source>
        <strain evidence="1">DSM 19659</strain>
    </source>
</reference>
<evidence type="ECO:0008006" key="3">
    <source>
        <dbReference type="Google" id="ProtNLM"/>
    </source>
</evidence>
<dbReference type="EMBL" id="JAUSTO010000003">
    <property type="protein sequence ID" value="MDQ0151968.1"/>
    <property type="molecule type" value="Genomic_DNA"/>
</dbReference>
<sequence length="371" mass="42090">MKTQNIIDYTETVLEPFDQLPFSPPDSLILSWFSYFHLASSVPEVREWRGVRLAELYRAESFPALFHDVWEAEESRRLLSAMAASPRFRNIRVKGFTEQFDSGLEKQFAAVSLQLDRNQSYIAFRGTNTTLIGWKEDFNMAFQSPVPSQAEAARYLQRAARHCRGILRCGGHSKGGNLAVYAAAKSSAALRRRMERVYSHDGPGFPAAVLQEPGFHALSSRIHKTLPQSAVVGMLLEHQEPFRVVKSSRLSLLQHDPFSWEIQGQDFHYLKELAPDARYLNHTLSEWLHELSPEARERFVDSLYTVVSSNDAKTFPELLDDWKTSLPTIAKAAASLDEDTQKFLRQTLMELAALSLKNFPSLLLPAHLPGR</sequence>
<dbReference type="InterPro" id="IPR024499">
    <property type="entry name" value="Mbeg1-like"/>
</dbReference>
<dbReference type="RefSeq" id="WP_307253186.1">
    <property type="nucleotide sequence ID" value="NZ_JAUSTO010000003.1"/>
</dbReference>
<evidence type="ECO:0000313" key="1">
    <source>
        <dbReference type="EMBL" id="MDQ0151968.1"/>
    </source>
</evidence>
<gene>
    <name evidence="1" type="ORF">J2S20_000650</name>
</gene>
<proteinExistence type="predicted"/>
<evidence type="ECO:0000313" key="2">
    <source>
        <dbReference type="Proteomes" id="UP001241537"/>
    </source>
</evidence>
<protein>
    <recommendedName>
        <fullName evidence="3">DUF2974 domain-containing protein</fullName>
    </recommendedName>
</protein>
<dbReference type="InterPro" id="IPR029058">
    <property type="entry name" value="AB_hydrolase_fold"/>
</dbReference>